<evidence type="ECO:0000313" key="1">
    <source>
        <dbReference type="EMBL" id="KPQ28794.1"/>
    </source>
</evidence>
<sequence length="184" mass="21074">MGYMDMLTKFFVSIHAPARGATLSLSLPRQSHDSFNPRAREGRDVLICSPAPNPSKFQSTRPRGARRNHTVYFPTWSYVSIHAPARGATDWGVLDERRVKVSIHAPARGATAYVARYCMKKVFQSTRPRGARLFPVMHRFHLIGFNPRAREGRDVVHQIVSTERKCFNPRAREGRDNLLRPRHQ</sequence>
<evidence type="ECO:0000313" key="2">
    <source>
        <dbReference type="Proteomes" id="UP000050416"/>
    </source>
</evidence>
<dbReference type="AlphaFoldDB" id="A0A0N8KKQ5"/>
<protein>
    <submittedName>
        <fullName evidence="1">Uncharacterized protein</fullName>
    </submittedName>
</protein>
<name>A0A0N8KKQ5_9GAMM</name>
<dbReference type="AntiFam" id="ANF00272">
    <property type="entry name" value="Translation of CRISPR region"/>
</dbReference>
<gene>
    <name evidence="1" type="ORF">HLUCCX14_08835</name>
</gene>
<reference evidence="1 2" key="1">
    <citation type="submission" date="2015-09" db="EMBL/GenBank/DDBJ databases">
        <title>Identification and resolution of microdiversity through metagenomic sequencing of parallel consortia.</title>
        <authorList>
            <person name="Nelson W.C."/>
            <person name="Romine M.F."/>
            <person name="Lindemann S.R."/>
        </authorList>
    </citation>
    <scope>NUCLEOTIDE SEQUENCE [LARGE SCALE GENOMIC DNA]</scope>
    <source>
        <strain evidence="1">HL-55</strain>
    </source>
</reference>
<accession>A0A0N8KKQ5</accession>
<comment type="caution">
    <text evidence="1">The sequence shown here is derived from an EMBL/GenBank/DDBJ whole genome shotgun (WGS) entry which is preliminary data.</text>
</comment>
<dbReference type="PATRIC" id="fig|1305731.5.peg.107"/>
<proteinExistence type="predicted"/>
<dbReference type="AntiFam" id="ANF00008">
    <property type="entry name" value="Translation of CRISPR region"/>
</dbReference>
<dbReference type="Proteomes" id="UP000050416">
    <property type="component" value="Unassembled WGS sequence"/>
</dbReference>
<dbReference type="EMBL" id="LJZQ01000011">
    <property type="protein sequence ID" value="KPQ28794.1"/>
    <property type="molecule type" value="Genomic_DNA"/>
</dbReference>
<organism evidence="1 2">
    <name type="scientific">Marinobacter excellens HL-55</name>
    <dbReference type="NCBI Taxonomy" id="1305731"/>
    <lineage>
        <taxon>Bacteria</taxon>
        <taxon>Pseudomonadati</taxon>
        <taxon>Pseudomonadota</taxon>
        <taxon>Gammaproteobacteria</taxon>
        <taxon>Pseudomonadales</taxon>
        <taxon>Marinobacteraceae</taxon>
        <taxon>Marinobacter</taxon>
    </lineage>
</organism>